<evidence type="ECO:0000313" key="9">
    <source>
        <dbReference type="EMBL" id="NKE64447.1"/>
    </source>
</evidence>
<protein>
    <submittedName>
        <fullName evidence="9">Hydrogenase iron-sulfur subunit</fullName>
    </submittedName>
</protein>
<feature type="transmembrane region" description="Helical" evidence="6">
    <location>
        <begin position="267"/>
        <end position="286"/>
    </location>
</feature>
<dbReference type="InterPro" id="IPR017896">
    <property type="entry name" value="4Fe4S_Fe-S-bd"/>
</dbReference>
<feature type="transmembrane region" description="Helical" evidence="6">
    <location>
        <begin position="36"/>
        <end position="58"/>
    </location>
</feature>
<dbReference type="Gene3D" id="3.30.70.20">
    <property type="match status" value="1"/>
</dbReference>
<dbReference type="SUPFAM" id="SSF54862">
    <property type="entry name" value="4Fe-4S ferredoxins"/>
    <property type="match status" value="1"/>
</dbReference>
<comment type="caution">
    <text evidence="9">The sequence shown here is derived from an EMBL/GenBank/DDBJ whole genome shotgun (WGS) entry which is preliminary data.</text>
</comment>
<evidence type="ECO:0000256" key="5">
    <source>
        <dbReference type="ARBA" id="ARBA00023014"/>
    </source>
</evidence>
<comment type="subunit">
    <text evidence="1">The main subunits of complex b-c1 are: cytochrome b, cytochrome c1 and the Rieske protein.</text>
</comment>
<keyword evidence="2" id="KW-0479">Metal-binding</keyword>
<keyword evidence="4" id="KW-0408">Iron</keyword>
<dbReference type="PANTHER" id="PTHR19271">
    <property type="entry name" value="CYTOCHROME B"/>
    <property type="match status" value="1"/>
</dbReference>
<organism evidence="9 10">
    <name type="scientific">Ramlibacter lithotrophicus</name>
    <dbReference type="NCBI Taxonomy" id="2606681"/>
    <lineage>
        <taxon>Bacteria</taxon>
        <taxon>Pseudomonadati</taxon>
        <taxon>Pseudomonadota</taxon>
        <taxon>Betaproteobacteria</taxon>
        <taxon>Burkholderiales</taxon>
        <taxon>Comamonadaceae</taxon>
        <taxon>Ramlibacter</taxon>
    </lineage>
</organism>
<feature type="transmembrane region" description="Helical" evidence="6">
    <location>
        <begin position="214"/>
        <end position="231"/>
    </location>
</feature>
<feature type="domain" description="4Fe-4S ferredoxin-type" evidence="8">
    <location>
        <begin position="328"/>
        <end position="357"/>
    </location>
</feature>
<dbReference type="GO" id="GO:0016020">
    <property type="term" value="C:membrane"/>
    <property type="evidence" value="ECO:0007669"/>
    <property type="project" value="InterPro"/>
</dbReference>
<keyword evidence="3" id="KW-0560">Oxidoreductase</keyword>
<dbReference type="GO" id="GO:0051536">
    <property type="term" value="F:iron-sulfur cluster binding"/>
    <property type="evidence" value="ECO:0007669"/>
    <property type="project" value="UniProtKB-KW"/>
</dbReference>
<keyword evidence="6" id="KW-1133">Transmembrane helix</keyword>
<dbReference type="PROSITE" id="PS51379">
    <property type="entry name" value="4FE4S_FER_2"/>
    <property type="match status" value="2"/>
</dbReference>
<proteinExistence type="predicted"/>
<evidence type="ECO:0000256" key="4">
    <source>
        <dbReference type="ARBA" id="ARBA00023004"/>
    </source>
</evidence>
<dbReference type="Pfam" id="PF00033">
    <property type="entry name" value="Cytochrome_B"/>
    <property type="match status" value="1"/>
</dbReference>
<gene>
    <name evidence="9" type="ORF">RAMLITH_01320</name>
</gene>
<dbReference type="InterPro" id="IPR017900">
    <property type="entry name" value="4Fe4S_Fe_S_CS"/>
</dbReference>
<evidence type="ECO:0000259" key="8">
    <source>
        <dbReference type="PROSITE" id="PS51379"/>
    </source>
</evidence>
<dbReference type="GO" id="GO:0046872">
    <property type="term" value="F:metal ion binding"/>
    <property type="evidence" value="ECO:0007669"/>
    <property type="project" value="UniProtKB-KW"/>
</dbReference>
<dbReference type="PROSITE" id="PS00198">
    <property type="entry name" value="4FE4S_FER_1"/>
    <property type="match status" value="2"/>
</dbReference>
<keyword evidence="6" id="KW-0812">Transmembrane</keyword>
<evidence type="ECO:0000256" key="2">
    <source>
        <dbReference type="ARBA" id="ARBA00022723"/>
    </source>
</evidence>
<dbReference type="GO" id="GO:0016491">
    <property type="term" value="F:oxidoreductase activity"/>
    <property type="evidence" value="ECO:0007669"/>
    <property type="project" value="UniProtKB-KW"/>
</dbReference>
<feature type="transmembrane region" description="Helical" evidence="6">
    <location>
        <begin position="179"/>
        <end position="202"/>
    </location>
</feature>
<evidence type="ECO:0000313" key="10">
    <source>
        <dbReference type="Proteomes" id="UP000521868"/>
    </source>
</evidence>
<dbReference type="Pfam" id="PF12838">
    <property type="entry name" value="Fer4_7"/>
    <property type="match status" value="1"/>
</dbReference>
<reference evidence="9 10" key="1">
    <citation type="journal article" date="2020" name="Nature">
        <title>Bacterial chemolithoautotrophy via manganese oxidation.</title>
        <authorList>
            <person name="Yu H."/>
            <person name="Leadbetter J.R."/>
        </authorList>
    </citation>
    <scope>NUCLEOTIDE SEQUENCE [LARGE SCALE GENOMIC DNA]</scope>
    <source>
        <strain evidence="9 10">RBP-1</strain>
    </source>
</reference>
<dbReference type="Proteomes" id="UP000521868">
    <property type="component" value="Unassembled WGS sequence"/>
</dbReference>
<dbReference type="InterPro" id="IPR003813">
    <property type="entry name" value="MvhD/FlpD"/>
</dbReference>
<evidence type="ECO:0000259" key="7">
    <source>
        <dbReference type="PROSITE" id="PS51002"/>
    </source>
</evidence>
<dbReference type="PANTHER" id="PTHR19271:SF16">
    <property type="entry name" value="CYTOCHROME B"/>
    <property type="match status" value="1"/>
</dbReference>
<evidence type="ECO:0000256" key="3">
    <source>
        <dbReference type="ARBA" id="ARBA00023002"/>
    </source>
</evidence>
<sequence>MSCAPPISRTPAAGWRHLEHVFDGAFGAAVNPLKHLGALAFLMLWLLAGTGIVLYAMLDTSAQGAYRSIDEFSRARFGPGSILRGLHRYAADAFVVLTLAHLAREWLFGRFHGFRRFSWLTGVPLIPLAFVCGIGGFWLNWDRLGQFSAIATAEWLDALPFLASPLARNFLGGAVSDRLFSLFVFVHLGVPLLLVFGLWFHVQRISRAAVFPPRALALGSVGVLLALALAWPVRSQGPADLRLVPESLSLDWFLLFIHPLAEATSDGAVWAAVALAIGGLFALPWLHRRARAQVAVVDPAHCNGCRRCVEDCPYAAITMAPHPNGRSQLAVVDPDLCASCGICVGSCPSSTPFRGAAALVTGIDMPQWPIDALRRRLAAGLAALRGEQPTVVFGCDCGARVDAVAGPGVLALSLPCTGMLPPAFVEYALRAGAGSVLVAGCRPGACEFRLGQRWTHERLDGAREPHLRRAVDRTRWATAWADAGDEDRLHAALQALRGAAAPRIATEVPA</sequence>
<accession>A0A7X6DC77</accession>
<evidence type="ECO:0000256" key="1">
    <source>
        <dbReference type="ARBA" id="ARBA00011649"/>
    </source>
</evidence>
<feature type="transmembrane region" description="Helical" evidence="6">
    <location>
        <begin position="117"/>
        <end position="141"/>
    </location>
</feature>
<name>A0A7X6DC77_9BURK</name>
<dbReference type="InterPro" id="IPR005797">
    <property type="entry name" value="Cyt_b/b6_N"/>
</dbReference>
<dbReference type="InterPro" id="IPR027387">
    <property type="entry name" value="Cytb/b6-like_sf"/>
</dbReference>
<keyword evidence="10" id="KW-1185">Reference proteome</keyword>
<dbReference type="Pfam" id="PF02662">
    <property type="entry name" value="FlpD"/>
    <property type="match status" value="1"/>
</dbReference>
<feature type="domain" description="4Fe-4S ferredoxin-type" evidence="8">
    <location>
        <begin position="293"/>
        <end position="322"/>
    </location>
</feature>
<feature type="domain" description="Cytochrome b/b6 N-terminal region profile" evidence="7">
    <location>
        <begin position="1"/>
        <end position="214"/>
    </location>
</feature>
<dbReference type="GO" id="GO:0022904">
    <property type="term" value="P:respiratory electron transport chain"/>
    <property type="evidence" value="ECO:0007669"/>
    <property type="project" value="InterPro"/>
</dbReference>
<dbReference type="AlphaFoldDB" id="A0A7X6DC77"/>
<dbReference type="InterPro" id="IPR016174">
    <property type="entry name" value="Di-haem_cyt_TM"/>
</dbReference>
<keyword evidence="5" id="KW-0411">Iron-sulfur</keyword>
<dbReference type="Gene3D" id="1.20.810.10">
    <property type="entry name" value="Cytochrome Bc1 Complex, Chain C"/>
    <property type="match status" value="1"/>
</dbReference>
<evidence type="ECO:0000256" key="6">
    <source>
        <dbReference type="SAM" id="Phobius"/>
    </source>
</evidence>
<dbReference type="EMBL" id="VTOX01000001">
    <property type="protein sequence ID" value="NKE64447.1"/>
    <property type="molecule type" value="Genomic_DNA"/>
</dbReference>
<dbReference type="PROSITE" id="PS51002">
    <property type="entry name" value="CYTB_NTER"/>
    <property type="match status" value="1"/>
</dbReference>
<keyword evidence="6" id="KW-0472">Membrane</keyword>
<dbReference type="SUPFAM" id="SSF81342">
    <property type="entry name" value="Transmembrane di-heme cytochromes"/>
    <property type="match status" value="1"/>
</dbReference>
<dbReference type="GO" id="GO:0009055">
    <property type="term" value="F:electron transfer activity"/>
    <property type="evidence" value="ECO:0007669"/>
    <property type="project" value="InterPro"/>
</dbReference>